<evidence type="ECO:0000313" key="2">
    <source>
        <dbReference type="Proteomes" id="UP000308365"/>
    </source>
</evidence>
<dbReference type="EMBL" id="RWIC01000042">
    <property type="protein sequence ID" value="TKC51981.1"/>
    <property type="molecule type" value="Genomic_DNA"/>
</dbReference>
<name>A0A4U1FP59_MONMO</name>
<evidence type="ECO:0000313" key="1">
    <source>
        <dbReference type="EMBL" id="TKC51981.1"/>
    </source>
</evidence>
<reference evidence="2" key="1">
    <citation type="journal article" date="2019" name="IScience">
        <title>Narwhal Genome Reveals Long-Term Low Genetic Diversity despite Current Large Abundance Size.</title>
        <authorList>
            <person name="Westbury M.V."/>
            <person name="Petersen B."/>
            <person name="Garde E."/>
            <person name="Heide-Jorgensen M.P."/>
            <person name="Lorenzen E.D."/>
        </authorList>
    </citation>
    <scope>NUCLEOTIDE SEQUENCE [LARGE SCALE GENOMIC DNA]</scope>
</reference>
<protein>
    <submittedName>
        <fullName evidence="1">Uncharacterized protein</fullName>
    </submittedName>
</protein>
<feature type="non-terminal residue" evidence="1">
    <location>
        <position position="185"/>
    </location>
</feature>
<accession>A0A4U1FP59</accession>
<organism evidence="1 2">
    <name type="scientific">Monodon monoceros</name>
    <name type="common">Narwhal</name>
    <name type="synonym">Ceratodon monodon</name>
    <dbReference type="NCBI Taxonomy" id="40151"/>
    <lineage>
        <taxon>Eukaryota</taxon>
        <taxon>Metazoa</taxon>
        <taxon>Chordata</taxon>
        <taxon>Craniata</taxon>
        <taxon>Vertebrata</taxon>
        <taxon>Euteleostomi</taxon>
        <taxon>Mammalia</taxon>
        <taxon>Eutheria</taxon>
        <taxon>Laurasiatheria</taxon>
        <taxon>Artiodactyla</taxon>
        <taxon>Whippomorpha</taxon>
        <taxon>Cetacea</taxon>
        <taxon>Odontoceti</taxon>
        <taxon>Monodontidae</taxon>
        <taxon>Monodon</taxon>
    </lineage>
</organism>
<dbReference type="Proteomes" id="UP000308365">
    <property type="component" value="Unassembled WGS sequence"/>
</dbReference>
<comment type="caution">
    <text evidence="1">The sequence shown here is derived from an EMBL/GenBank/DDBJ whole genome shotgun (WGS) entry which is preliminary data.</text>
</comment>
<proteinExistence type="predicted"/>
<dbReference type="AlphaFoldDB" id="A0A4U1FP59"/>
<gene>
    <name evidence="1" type="ORF">EI555_015196</name>
</gene>
<sequence length="185" mass="21111">MENREFYYDFWFEEATDLVTKHDIQMKLCGKFCRACQGNLESQLTFEVIINSQCSNSGGHYSASWRKIPRSAPQSPHIKTRIISSSTCQRSTVPTRIEFIPRGSSGKRGEDKVLLSTIYDVLQLPDIYDEDGEEARMQASQNTLPNTDSTEVKSQGFVTVTLNTKHDLDFMRHTQKTLHNVSELP</sequence>